<keyword evidence="2" id="KW-0472">Membrane</keyword>
<dbReference type="AlphaFoldDB" id="A0A2C9LXR0"/>
<evidence type="ECO:0000256" key="2">
    <source>
        <dbReference type="SAM" id="Phobius"/>
    </source>
</evidence>
<dbReference type="KEGG" id="bgt:106058179"/>
<sequence>MPTCSSTGVSNTTKDNTPAQASNTTAAGQNFTTTAPSADNSTTAPSADNSTTAPAPSAPENNATATGEGLKRKRREATAGDSTVTGSVKVLNPDEADTSGGTGVSEACTNQRDYLAAVIVLGVFASCLAITTIVLLVILKTSRSKVVPHRQNTFNSPVQTMKLPRLDLHGSTSHQPF</sequence>
<organism evidence="3 4">
    <name type="scientific">Biomphalaria glabrata</name>
    <name type="common">Bloodfluke planorb</name>
    <name type="synonym">Freshwater snail</name>
    <dbReference type="NCBI Taxonomy" id="6526"/>
    <lineage>
        <taxon>Eukaryota</taxon>
        <taxon>Metazoa</taxon>
        <taxon>Spiralia</taxon>
        <taxon>Lophotrochozoa</taxon>
        <taxon>Mollusca</taxon>
        <taxon>Gastropoda</taxon>
        <taxon>Heterobranchia</taxon>
        <taxon>Euthyneura</taxon>
        <taxon>Panpulmonata</taxon>
        <taxon>Hygrophila</taxon>
        <taxon>Lymnaeoidea</taxon>
        <taxon>Planorbidae</taxon>
        <taxon>Biomphalaria</taxon>
    </lineage>
</organism>
<feature type="region of interest" description="Disordered" evidence="1">
    <location>
        <begin position="1"/>
        <end position="103"/>
    </location>
</feature>
<name>A0A2C9LXR0_BIOGL</name>
<accession>A0A2C9LXR0</accession>
<feature type="compositionally biased region" description="Polar residues" evidence="1">
    <location>
        <begin position="1"/>
        <end position="65"/>
    </location>
</feature>
<dbReference type="EnsemblMetazoa" id="BGLB036190-RA">
    <property type="protein sequence ID" value="BGLB036190-PA"/>
    <property type="gene ID" value="BGLB036190"/>
</dbReference>
<dbReference type="VEuPathDB" id="VectorBase:BGLB036190"/>
<evidence type="ECO:0000256" key="1">
    <source>
        <dbReference type="SAM" id="MobiDB-lite"/>
    </source>
</evidence>
<evidence type="ECO:0000313" key="4">
    <source>
        <dbReference type="Proteomes" id="UP000076420"/>
    </source>
</evidence>
<feature type="transmembrane region" description="Helical" evidence="2">
    <location>
        <begin position="114"/>
        <end position="139"/>
    </location>
</feature>
<reference evidence="3" key="1">
    <citation type="submission" date="2020-05" db="UniProtKB">
        <authorList>
            <consortium name="EnsemblMetazoa"/>
        </authorList>
    </citation>
    <scope>IDENTIFICATION</scope>
    <source>
        <strain evidence="3">BB02</strain>
    </source>
</reference>
<keyword evidence="2" id="KW-0812">Transmembrane</keyword>
<dbReference type="Proteomes" id="UP000076420">
    <property type="component" value="Unassembled WGS sequence"/>
</dbReference>
<protein>
    <submittedName>
        <fullName evidence="3">Uncharacterized protein</fullName>
    </submittedName>
</protein>
<gene>
    <name evidence="3" type="primary">106058179</name>
</gene>
<evidence type="ECO:0000313" key="3">
    <source>
        <dbReference type="EnsemblMetazoa" id="BGLB036190-PA"/>
    </source>
</evidence>
<dbReference type="VEuPathDB" id="VectorBase:BGLAX_044124"/>
<proteinExistence type="predicted"/>
<keyword evidence="2" id="KW-1133">Transmembrane helix</keyword>